<dbReference type="EMBL" id="LAZR01051328">
    <property type="protein sequence ID" value="KKK85401.1"/>
    <property type="molecule type" value="Genomic_DNA"/>
</dbReference>
<name>A0A0F9BM09_9ZZZZ</name>
<organism evidence="1">
    <name type="scientific">marine sediment metagenome</name>
    <dbReference type="NCBI Taxonomy" id="412755"/>
    <lineage>
        <taxon>unclassified sequences</taxon>
        <taxon>metagenomes</taxon>
        <taxon>ecological metagenomes</taxon>
    </lineage>
</organism>
<gene>
    <name evidence="1" type="ORF">LCGC14_2773660</name>
</gene>
<sequence>MSRVLVIGDLHAPVTRKHYLRFCKDQYKKLEEYHGIKLKDKNLTYLRNCVYPPLGLHILNESRRDAYKELFR</sequence>
<dbReference type="AlphaFoldDB" id="A0A0F9BM09"/>
<protein>
    <submittedName>
        <fullName evidence="1">Uncharacterized protein</fullName>
    </submittedName>
</protein>
<reference evidence="1" key="1">
    <citation type="journal article" date="2015" name="Nature">
        <title>Complex archaea that bridge the gap between prokaryotes and eukaryotes.</title>
        <authorList>
            <person name="Spang A."/>
            <person name="Saw J.H."/>
            <person name="Jorgensen S.L."/>
            <person name="Zaremba-Niedzwiedzka K."/>
            <person name="Martijn J."/>
            <person name="Lind A.E."/>
            <person name="van Eijk R."/>
            <person name="Schleper C."/>
            <person name="Guy L."/>
            <person name="Ettema T.J."/>
        </authorList>
    </citation>
    <scope>NUCLEOTIDE SEQUENCE</scope>
</reference>
<proteinExistence type="predicted"/>
<accession>A0A0F9BM09</accession>
<evidence type="ECO:0000313" key="1">
    <source>
        <dbReference type="EMBL" id="KKK85401.1"/>
    </source>
</evidence>
<comment type="caution">
    <text evidence="1">The sequence shown here is derived from an EMBL/GenBank/DDBJ whole genome shotgun (WGS) entry which is preliminary data.</text>
</comment>